<feature type="domain" description="Helix-turn-helix type 11" evidence="1">
    <location>
        <begin position="8"/>
        <end position="60"/>
    </location>
</feature>
<reference evidence="3 6" key="3">
    <citation type="journal article" date="2017" name="Nat. Microbiol.">
        <title>Natural product diversity associated with the nematode symbionts Photorhabdus and Xenorhabdus.</title>
        <authorList>
            <person name="Tobias N.J."/>
            <person name="Wolff H."/>
            <person name="Djahanschiri B."/>
            <person name="Grundmann F."/>
            <person name="Kronenwerth M."/>
            <person name="Shi Y.M."/>
            <person name="Simonyi S."/>
            <person name="Grun P."/>
            <person name="Shapiro-Ilan D."/>
            <person name="Pidot S.J."/>
            <person name="Stinear T.P."/>
            <person name="Ebersberger I."/>
            <person name="Bode H.B."/>
        </authorList>
    </citation>
    <scope>NUCLEOTIDE SEQUENCE [LARGE SCALE GENOMIC DNA]</scope>
    <source>
        <strain evidence="3 6">DSM 17908</strain>
    </source>
</reference>
<evidence type="ECO:0000259" key="2">
    <source>
        <dbReference type="Pfam" id="PF13280"/>
    </source>
</evidence>
<dbReference type="InterPro" id="IPR013196">
    <property type="entry name" value="HTH_11"/>
</dbReference>
<dbReference type="Proteomes" id="UP000224607">
    <property type="component" value="Unassembled WGS sequence"/>
</dbReference>
<evidence type="ECO:0000313" key="5">
    <source>
        <dbReference type="Proteomes" id="UP000198919"/>
    </source>
</evidence>
<dbReference type="Pfam" id="PF13280">
    <property type="entry name" value="WYL"/>
    <property type="match status" value="1"/>
</dbReference>
<dbReference type="Gene3D" id="1.10.10.10">
    <property type="entry name" value="Winged helix-like DNA-binding domain superfamily/Winged helix DNA-binding domain"/>
    <property type="match status" value="1"/>
</dbReference>
<dbReference type="Proteomes" id="UP000198919">
    <property type="component" value="Unassembled WGS sequence"/>
</dbReference>
<dbReference type="EMBL" id="NITY01000001">
    <property type="protein sequence ID" value="PHM45847.1"/>
    <property type="molecule type" value="Genomic_DNA"/>
</dbReference>
<dbReference type="SUPFAM" id="SSF46785">
    <property type="entry name" value="Winged helix' DNA-binding domain"/>
    <property type="match status" value="1"/>
</dbReference>
<dbReference type="InterPro" id="IPR051534">
    <property type="entry name" value="CBASS_pafABC_assoc_protein"/>
</dbReference>
<dbReference type="InterPro" id="IPR036388">
    <property type="entry name" value="WH-like_DNA-bd_sf"/>
</dbReference>
<dbReference type="EMBL" id="FORG01000005">
    <property type="protein sequence ID" value="SFJ01811.1"/>
    <property type="molecule type" value="Genomic_DNA"/>
</dbReference>
<keyword evidence="6" id="KW-1185">Reference proteome</keyword>
<evidence type="ECO:0000259" key="1">
    <source>
        <dbReference type="Pfam" id="PF08279"/>
    </source>
</evidence>
<protein>
    <submittedName>
        <fullName evidence="3">DeoR family transcriptional regulator</fullName>
    </submittedName>
    <submittedName>
        <fullName evidence="4">Transcriptional regulator, DeoR family</fullName>
    </submittedName>
</protein>
<reference evidence="4" key="2">
    <citation type="submission" date="2016-10" db="EMBL/GenBank/DDBJ databases">
        <authorList>
            <person name="de Groot N.N."/>
        </authorList>
    </citation>
    <scope>NUCLEOTIDE SEQUENCE [LARGE SCALE GENOMIC DNA]</scope>
    <source>
        <strain evidence="4">DSM 17908</strain>
    </source>
</reference>
<evidence type="ECO:0000313" key="6">
    <source>
        <dbReference type="Proteomes" id="UP000224607"/>
    </source>
</evidence>
<reference evidence="5" key="1">
    <citation type="submission" date="2016-10" db="EMBL/GenBank/DDBJ databases">
        <authorList>
            <person name="Varghese N."/>
            <person name="Submissions S."/>
        </authorList>
    </citation>
    <scope>NUCLEOTIDE SEQUENCE [LARGE SCALE GENOMIC DNA]</scope>
    <source>
        <strain evidence="5">DSM 17908</strain>
    </source>
</reference>
<dbReference type="PANTHER" id="PTHR34580:SF9">
    <property type="entry name" value="SLL5097 PROTEIN"/>
    <property type="match status" value="1"/>
</dbReference>
<dbReference type="RefSeq" id="WP_092509096.1">
    <property type="nucleotide sequence ID" value="NZ_CAWNQB010000001.1"/>
</dbReference>
<dbReference type="InterPro" id="IPR026881">
    <property type="entry name" value="WYL_dom"/>
</dbReference>
<gene>
    <name evidence="4" type="ORF">SAMN05421680_10522</name>
    <name evidence="3" type="ORF">Xmau_00238</name>
</gene>
<organism evidence="4 5">
    <name type="scientific">Xenorhabdus mauleonii</name>
    <dbReference type="NCBI Taxonomy" id="351675"/>
    <lineage>
        <taxon>Bacteria</taxon>
        <taxon>Pseudomonadati</taxon>
        <taxon>Pseudomonadota</taxon>
        <taxon>Gammaproteobacteria</taxon>
        <taxon>Enterobacterales</taxon>
        <taxon>Morganellaceae</taxon>
        <taxon>Xenorhabdus</taxon>
    </lineage>
</organism>
<dbReference type="AlphaFoldDB" id="A0A1I3MXX4"/>
<dbReference type="InterPro" id="IPR036390">
    <property type="entry name" value="WH_DNA-bd_sf"/>
</dbReference>
<dbReference type="PROSITE" id="PS52050">
    <property type="entry name" value="WYL"/>
    <property type="match status" value="1"/>
</dbReference>
<evidence type="ECO:0000313" key="3">
    <source>
        <dbReference type="EMBL" id="PHM45847.1"/>
    </source>
</evidence>
<dbReference type="Pfam" id="PF08279">
    <property type="entry name" value="HTH_11"/>
    <property type="match status" value="1"/>
</dbReference>
<dbReference type="STRING" id="351675.SAMN05421680_10522"/>
<proteinExistence type="predicted"/>
<dbReference type="PANTHER" id="PTHR34580">
    <property type="match status" value="1"/>
</dbReference>
<accession>A0A1I3MXX4</accession>
<dbReference type="OrthoDB" id="9807255at2"/>
<feature type="domain" description="WYL" evidence="2">
    <location>
        <begin position="140"/>
        <end position="199"/>
    </location>
</feature>
<sequence>MKKTILLQQMQFFLQGKQKVTLNELMQEFNLSRSSALRYISALEELGVPLYSERGRNGGYMIAPTYRLAPVRFSADEIHAMLFAISGMHILQNTPFNLQFRSISEKLKQVLPHDEKLKEDKLRKHLGVMAVKQINPAKQLDVLLNHILQQENLEITYHDKTMFIYPIAMWFESGKWFLAVFDYEEQDLRVLRCNEIRSFHPTIKSLNIPEDIRFVDFNLLNFAQLRQEKQQHYFQIKIKRTGIEHYYGKPFPHIALKLTEDNHAIISGHYHQKELGYLLDYINGFSQHLIDIEPETLKQMYIDEIKARLQRLESETL</sequence>
<name>A0A1I3MXX4_9GAMM</name>
<evidence type="ECO:0000313" key="4">
    <source>
        <dbReference type="EMBL" id="SFJ01811.1"/>
    </source>
</evidence>